<evidence type="ECO:0000256" key="1">
    <source>
        <dbReference type="SAM" id="MobiDB-lite"/>
    </source>
</evidence>
<accession>A0A3M5D8R0</accession>
<feature type="region of interest" description="Disordered" evidence="1">
    <location>
        <begin position="220"/>
        <end position="249"/>
    </location>
</feature>
<gene>
    <name evidence="2" type="ORF">ALP65_04615</name>
</gene>
<comment type="caution">
    <text evidence="2">The sequence shown here is derived from an EMBL/GenBank/DDBJ whole genome shotgun (WGS) entry which is preliminary data.</text>
</comment>
<reference evidence="2 3" key="1">
    <citation type="submission" date="2018-08" db="EMBL/GenBank/DDBJ databases">
        <title>Recombination of ecologically and evolutionarily significant loci maintains genetic cohesion in the Pseudomonas syringae species complex.</title>
        <authorList>
            <person name="Dillon M."/>
            <person name="Thakur S."/>
            <person name="Almeida R.N.D."/>
            <person name="Weir B.S."/>
            <person name="Guttman D.S."/>
        </authorList>
    </citation>
    <scope>NUCLEOTIDE SEQUENCE [LARGE SCALE GENOMIC DNA]</scope>
    <source>
        <strain evidence="2 3">ICMP 7846</strain>
    </source>
</reference>
<evidence type="ECO:0000313" key="2">
    <source>
        <dbReference type="EMBL" id="RMS45798.1"/>
    </source>
</evidence>
<evidence type="ECO:0000313" key="3">
    <source>
        <dbReference type="Proteomes" id="UP000270834"/>
    </source>
</evidence>
<dbReference type="EMBL" id="RBSQ01001292">
    <property type="protein sequence ID" value="RMS45798.1"/>
    <property type="molecule type" value="Genomic_DNA"/>
</dbReference>
<sequence length="348" mass="36836">MAMAPPLTLTLLSATPMSFMNFITTEANASLTSNRSMSSTFRPALARALRVAGAGPVSMMVGSVEVTAVATIRARAFRPSSRPLASEPMSMALAPSTIPELLPGVCTCSMRSTWLYLRSAVASKPICPIISKLGLSAASPSRVESARMNSSWSSRTMPFWSATGTSDLPNSPSARALAAFCWERRAKASTSARLKPSRVAIRSAPIPCGTKLVCRLVSGSSAQAPPSEPIGTRDMDSTPPTRTRSSKPERTFIAPRFTASRPEAQKRLICTPATCSSQSATSAAVLAISAPWSPTGVTQPSTISSTWAVSRSLRRWTARNNPAIRFTGLTLCSAPSFLPLPRGVRTAS</sequence>
<name>A0A3M5D8R0_PSEAI</name>
<dbReference type="Proteomes" id="UP000270834">
    <property type="component" value="Unassembled WGS sequence"/>
</dbReference>
<dbReference type="AlphaFoldDB" id="A0A3M5D8R0"/>
<proteinExistence type="predicted"/>
<protein>
    <submittedName>
        <fullName evidence="2">Uncharacterized protein</fullName>
    </submittedName>
</protein>
<organism evidence="2 3">
    <name type="scientific">Pseudomonas aeruginosa</name>
    <dbReference type="NCBI Taxonomy" id="287"/>
    <lineage>
        <taxon>Bacteria</taxon>
        <taxon>Pseudomonadati</taxon>
        <taxon>Pseudomonadota</taxon>
        <taxon>Gammaproteobacteria</taxon>
        <taxon>Pseudomonadales</taxon>
        <taxon>Pseudomonadaceae</taxon>
        <taxon>Pseudomonas</taxon>
    </lineage>
</organism>